<dbReference type="FunFam" id="4.10.1060.10:FF:000009">
    <property type="entry name" value="YY1 associated factor 2"/>
    <property type="match status" value="1"/>
</dbReference>
<dbReference type="PANTHER" id="PTHR12920:SF2">
    <property type="entry name" value="YY1-ASSOCIATED FACTOR 2"/>
    <property type="match status" value="1"/>
</dbReference>
<feature type="compositionally biased region" description="Low complexity" evidence="9">
    <location>
        <begin position="1"/>
        <end position="20"/>
    </location>
</feature>
<dbReference type="SMART" id="SM00547">
    <property type="entry name" value="ZnF_RBZ"/>
    <property type="match status" value="1"/>
</dbReference>
<keyword evidence="3 8" id="KW-0863">Zinc-finger</keyword>
<dbReference type="PROSITE" id="PS01358">
    <property type="entry name" value="ZF_RANBP2_1"/>
    <property type="match status" value="1"/>
</dbReference>
<dbReference type="GO" id="GO:0008270">
    <property type="term" value="F:zinc ion binding"/>
    <property type="evidence" value="ECO:0007669"/>
    <property type="project" value="UniProtKB-KW"/>
</dbReference>
<dbReference type="InterPro" id="IPR001876">
    <property type="entry name" value="Znf_RanBP2"/>
</dbReference>
<dbReference type="SUPFAM" id="SSF90209">
    <property type="entry name" value="Ran binding protein zinc finger-like"/>
    <property type="match status" value="1"/>
</dbReference>
<comment type="caution">
    <text evidence="11">The sequence shown here is derived from an EMBL/GenBank/DDBJ whole genome shotgun (WGS) entry which is preliminary data.</text>
</comment>
<keyword evidence="6" id="KW-0804">Transcription</keyword>
<feature type="region of interest" description="Disordered" evidence="9">
    <location>
        <begin position="1"/>
        <end position="60"/>
    </location>
</feature>
<evidence type="ECO:0000256" key="3">
    <source>
        <dbReference type="ARBA" id="ARBA00022771"/>
    </source>
</evidence>
<evidence type="ECO:0000256" key="4">
    <source>
        <dbReference type="ARBA" id="ARBA00022833"/>
    </source>
</evidence>
<evidence type="ECO:0000256" key="9">
    <source>
        <dbReference type="SAM" id="MobiDB-lite"/>
    </source>
</evidence>
<dbReference type="GO" id="GO:0045893">
    <property type="term" value="P:positive regulation of DNA-templated transcription"/>
    <property type="evidence" value="ECO:0007669"/>
    <property type="project" value="InterPro"/>
</dbReference>
<evidence type="ECO:0000256" key="6">
    <source>
        <dbReference type="ARBA" id="ARBA00023163"/>
    </source>
</evidence>
<dbReference type="Gene3D" id="4.10.1060.10">
    <property type="entry name" value="Zinc finger, RanBP2-type"/>
    <property type="match status" value="1"/>
</dbReference>
<evidence type="ECO:0000256" key="1">
    <source>
        <dbReference type="ARBA" id="ARBA00004123"/>
    </source>
</evidence>
<feature type="compositionally biased region" description="Gly residues" evidence="9">
    <location>
        <begin position="102"/>
        <end position="118"/>
    </location>
</feature>
<feature type="region of interest" description="Disordered" evidence="9">
    <location>
        <begin position="102"/>
        <end position="138"/>
    </location>
</feature>
<dbReference type="AlphaFoldDB" id="A0A4U1ETS2"/>
<dbReference type="Proteomes" id="UP000308365">
    <property type="component" value="Unassembled WGS sequence"/>
</dbReference>
<feature type="compositionally biased region" description="Gly residues" evidence="9">
    <location>
        <begin position="50"/>
        <end position="60"/>
    </location>
</feature>
<evidence type="ECO:0000313" key="12">
    <source>
        <dbReference type="Proteomes" id="UP000308365"/>
    </source>
</evidence>
<evidence type="ECO:0000256" key="8">
    <source>
        <dbReference type="PROSITE-ProRule" id="PRU00322"/>
    </source>
</evidence>
<dbReference type="GO" id="GO:0005634">
    <property type="term" value="C:nucleus"/>
    <property type="evidence" value="ECO:0007669"/>
    <property type="project" value="UniProtKB-SubCell"/>
</dbReference>
<keyword evidence="7" id="KW-0539">Nucleus</keyword>
<dbReference type="InterPro" id="IPR036443">
    <property type="entry name" value="Znf_RanBP2_sf"/>
</dbReference>
<dbReference type="GO" id="GO:0003677">
    <property type="term" value="F:DNA binding"/>
    <property type="evidence" value="ECO:0007669"/>
    <property type="project" value="TreeGrafter"/>
</dbReference>
<comment type="subcellular location">
    <subcellularLocation>
        <location evidence="1">Nucleus</location>
    </subcellularLocation>
</comment>
<feature type="region of interest" description="Disordered" evidence="9">
    <location>
        <begin position="195"/>
        <end position="239"/>
    </location>
</feature>
<feature type="compositionally biased region" description="Low complexity" evidence="9">
    <location>
        <begin position="27"/>
        <end position="38"/>
    </location>
</feature>
<evidence type="ECO:0000256" key="2">
    <source>
        <dbReference type="ARBA" id="ARBA00022723"/>
    </source>
</evidence>
<organism evidence="11 12">
    <name type="scientific">Monodon monoceros</name>
    <name type="common">Narwhal</name>
    <name type="synonym">Ceratodon monodon</name>
    <dbReference type="NCBI Taxonomy" id="40151"/>
    <lineage>
        <taxon>Eukaryota</taxon>
        <taxon>Metazoa</taxon>
        <taxon>Chordata</taxon>
        <taxon>Craniata</taxon>
        <taxon>Vertebrata</taxon>
        <taxon>Euteleostomi</taxon>
        <taxon>Mammalia</taxon>
        <taxon>Eutheria</taxon>
        <taxon>Laurasiatheria</taxon>
        <taxon>Artiodactyla</taxon>
        <taxon>Whippomorpha</taxon>
        <taxon>Cetacea</taxon>
        <taxon>Odontoceti</taxon>
        <taxon>Monodontidae</taxon>
        <taxon>Monodon</taxon>
    </lineage>
</organism>
<feature type="non-terminal residue" evidence="11">
    <location>
        <position position="1"/>
    </location>
</feature>
<dbReference type="PROSITE" id="PS50199">
    <property type="entry name" value="ZF_RANBP2_2"/>
    <property type="match status" value="1"/>
</dbReference>
<dbReference type="InterPro" id="IPR039958">
    <property type="entry name" value="RYBP/YAF2"/>
</dbReference>
<keyword evidence="2" id="KW-0479">Metal-binding</keyword>
<evidence type="ECO:0000313" key="11">
    <source>
        <dbReference type="EMBL" id="TKC39506.1"/>
    </source>
</evidence>
<dbReference type="Pfam" id="PF00641">
    <property type="entry name" value="Zn_ribbon_RanBP"/>
    <property type="match status" value="1"/>
</dbReference>
<protein>
    <recommendedName>
        <fullName evidence="10">RanBP2-type domain-containing protein</fullName>
    </recommendedName>
</protein>
<dbReference type="GO" id="GO:0003712">
    <property type="term" value="F:transcription coregulator activity"/>
    <property type="evidence" value="ECO:0007669"/>
    <property type="project" value="TreeGrafter"/>
</dbReference>
<evidence type="ECO:0000259" key="10">
    <source>
        <dbReference type="PROSITE" id="PS50199"/>
    </source>
</evidence>
<evidence type="ECO:0000256" key="7">
    <source>
        <dbReference type="ARBA" id="ARBA00023242"/>
    </source>
</evidence>
<proteinExistence type="predicted"/>
<sequence>GGALAPGFGRPPRSQPQQQGENGGGAAAARALQREGPAPAAPQWSRDGGGRSGSSGCPSGGGGDGGGGGCCCCGRAHAPAFLTPFPLRAGAWRAGGLQGWGRGTGAGGEAGAAAGPGRGPLVTPRRVVSGLPKRQPKPSSDEGYWDCSVCTFRNSAEAFKCMMCDVRKGTSTRDSKEGGKLVSYSTASLGVRGTLRNRVGGGSSEEKKQAEYLAPGRRRNIVHRGVGPGQRSGPSLKEA</sequence>
<evidence type="ECO:0000256" key="5">
    <source>
        <dbReference type="ARBA" id="ARBA00023015"/>
    </source>
</evidence>
<dbReference type="PANTHER" id="PTHR12920">
    <property type="entry name" value="RYBP AND YAF2-RELATED"/>
    <property type="match status" value="1"/>
</dbReference>
<name>A0A4U1ETS2_MONMO</name>
<dbReference type="EMBL" id="RWIC01000865">
    <property type="protein sequence ID" value="TKC39506.1"/>
    <property type="molecule type" value="Genomic_DNA"/>
</dbReference>
<feature type="domain" description="RanBP2-type" evidence="10">
    <location>
        <begin position="141"/>
        <end position="170"/>
    </location>
</feature>
<keyword evidence="5" id="KW-0805">Transcription regulation</keyword>
<gene>
    <name evidence="11" type="ORF">EI555_003396</name>
</gene>
<keyword evidence="4" id="KW-0862">Zinc</keyword>
<accession>A0A4U1ETS2</accession>
<reference evidence="12" key="1">
    <citation type="journal article" date="2019" name="IScience">
        <title>Narwhal Genome Reveals Long-Term Low Genetic Diversity despite Current Large Abundance Size.</title>
        <authorList>
            <person name="Westbury M.V."/>
            <person name="Petersen B."/>
            <person name="Garde E."/>
            <person name="Heide-Jorgensen M.P."/>
            <person name="Lorenzen E.D."/>
        </authorList>
    </citation>
    <scope>NUCLEOTIDE SEQUENCE [LARGE SCALE GENOMIC DNA]</scope>
</reference>